<sequence length="406" mass="41933">MTASGVGMSGFVTPTHAGVPRVHSSLSHVSYPSAYASPVVQLPRGYSYSSMPAGWTPAGPEVSYSPIDMGGISAKGKEVERIVDSSQTSRSSSKVSTGRVPFSHPGIPGVGDAAPSPVESSGDSASSQDELEMKPVVRHSVPAPLSASNSLNVSRTAKPTSDTEKIHRLHPARSRRVSEPIQSVSRSPLASRTNSFSPGVPPVAALPPTQLGTAITTPDEFPSPGPSDATDNPPPTTSPSAMTVQKADEEQAPPQAQIGIAQSPSEGEEEAETATEPAHAAAAPDTLAKGRRIQKVTRFKELERIESNTTTATAAAEPAPPSPRSLSPGEVQNQGHKAEDATAHSTGPDESSARARAQPSQTASSTSLQAPSKQGKLSKSVPVANGKLVKKNRWSHRGAKSTAVAG</sequence>
<feature type="compositionally biased region" description="Polar residues" evidence="1">
    <location>
        <begin position="146"/>
        <end position="160"/>
    </location>
</feature>
<proteinExistence type="predicted"/>
<dbReference type="EMBL" id="CP003002">
    <property type="protein sequence ID" value="AEO55351.1"/>
    <property type="molecule type" value="Genomic_DNA"/>
</dbReference>
<gene>
    <name evidence="2" type="ORF">MYCTH_2299081</name>
</gene>
<keyword evidence="3" id="KW-1185">Reference proteome</keyword>
<dbReference type="RefSeq" id="XP_003660596.1">
    <property type="nucleotide sequence ID" value="XM_003660548.1"/>
</dbReference>
<feature type="compositionally biased region" description="Low complexity" evidence="1">
    <location>
        <begin position="307"/>
        <end position="317"/>
    </location>
</feature>
<feature type="compositionally biased region" description="Basic residues" evidence="1">
    <location>
        <begin position="388"/>
        <end position="399"/>
    </location>
</feature>
<evidence type="ECO:0000256" key="1">
    <source>
        <dbReference type="SAM" id="MobiDB-lite"/>
    </source>
</evidence>
<dbReference type="OrthoDB" id="5225441at2759"/>
<organism evidence="2 3">
    <name type="scientific">Thermothelomyces thermophilus (strain ATCC 42464 / BCRC 31852 / DSM 1799)</name>
    <name type="common">Sporotrichum thermophile</name>
    <dbReference type="NCBI Taxonomy" id="573729"/>
    <lineage>
        <taxon>Eukaryota</taxon>
        <taxon>Fungi</taxon>
        <taxon>Dikarya</taxon>
        <taxon>Ascomycota</taxon>
        <taxon>Pezizomycotina</taxon>
        <taxon>Sordariomycetes</taxon>
        <taxon>Sordariomycetidae</taxon>
        <taxon>Sordariales</taxon>
        <taxon>Chaetomiaceae</taxon>
        <taxon>Thermothelomyces</taxon>
    </lineage>
</organism>
<name>G2Q4R2_THET4</name>
<dbReference type="eggNOG" id="ENOG502T2Q4">
    <property type="taxonomic scope" value="Eukaryota"/>
</dbReference>
<reference evidence="2 3" key="1">
    <citation type="journal article" date="2011" name="Nat. Biotechnol.">
        <title>Comparative genomic analysis of the thermophilic biomass-degrading fungi Myceliophthora thermophila and Thielavia terrestris.</title>
        <authorList>
            <person name="Berka R.M."/>
            <person name="Grigoriev I.V."/>
            <person name="Otillar R."/>
            <person name="Salamov A."/>
            <person name="Grimwood J."/>
            <person name="Reid I."/>
            <person name="Ishmael N."/>
            <person name="John T."/>
            <person name="Darmond C."/>
            <person name="Moisan M.-C."/>
            <person name="Henrissat B."/>
            <person name="Coutinho P.M."/>
            <person name="Lombard V."/>
            <person name="Natvig D.O."/>
            <person name="Lindquist E."/>
            <person name="Schmutz J."/>
            <person name="Lucas S."/>
            <person name="Harris P."/>
            <person name="Powlowski J."/>
            <person name="Bellemare A."/>
            <person name="Taylor D."/>
            <person name="Butler G."/>
            <person name="de Vries R.P."/>
            <person name="Allijn I.E."/>
            <person name="van den Brink J."/>
            <person name="Ushinsky S."/>
            <person name="Storms R."/>
            <person name="Powell A.J."/>
            <person name="Paulsen I.T."/>
            <person name="Elbourne L.D.H."/>
            <person name="Baker S.E."/>
            <person name="Magnuson J."/>
            <person name="LaBoissiere S."/>
            <person name="Clutterbuck A.J."/>
            <person name="Martinez D."/>
            <person name="Wogulis M."/>
            <person name="de Leon A.L."/>
            <person name="Rey M.W."/>
            <person name="Tsang A."/>
        </authorList>
    </citation>
    <scope>NUCLEOTIDE SEQUENCE [LARGE SCALE GENOMIC DNA]</scope>
    <source>
        <strain evidence="3">ATCC 42464 / BCRC 31852 / DSM 1799</strain>
    </source>
</reference>
<dbReference type="OMA" id="APSAMKQ"/>
<feature type="region of interest" description="Disordered" evidence="1">
    <location>
        <begin position="143"/>
        <end position="406"/>
    </location>
</feature>
<dbReference type="HOGENOM" id="CLU_026446_1_0_1"/>
<evidence type="ECO:0000313" key="2">
    <source>
        <dbReference type="EMBL" id="AEO55351.1"/>
    </source>
</evidence>
<dbReference type="Proteomes" id="UP000007322">
    <property type="component" value="Chromosome 1"/>
</dbReference>
<feature type="compositionally biased region" description="Low complexity" evidence="1">
    <location>
        <begin position="85"/>
        <end position="96"/>
    </location>
</feature>
<dbReference type="KEGG" id="mtm:MYCTH_2299081"/>
<dbReference type="VEuPathDB" id="FungiDB:MYCTH_2299081"/>
<dbReference type="InParanoid" id="G2Q4R2"/>
<feature type="compositionally biased region" description="Polar residues" evidence="1">
    <location>
        <begin position="180"/>
        <end position="197"/>
    </location>
</feature>
<protein>
    <submittedName>
        <fullName evidence="2">Uncharacterized protein</fullName>
    </submittedName>
</protein>
<accession>G2Q4R2</accession>
<dbReference type="GeneID" id="11508365"/>
<feature type="compositionally biased region" description="Polar residues" evidence="1">
    <location>
        <begin position="118"/>
        <end position="128"/>
    </location>
</feature>
<dbReference type="AlphaFoldDB" id="G2Q4R2"/>
<feature type="compositionally biased region" description="Low complexity" evidence="1">
    <location>
        <begin position="274"/>
        <end position="284"/>
    </location>
</feature>
<feature type="compositionally biased region" description="Low complexity" evidence="1">
    <location>
        <begin position="252"/>
        <end position="262"/>
    </location>
</feature>
<feature type="region of interest" description="Disordered" evidence="1">
    <location>
        <begin position="78"/>
        <end position="131"/>
    </location>
</feature>
<feature type="compositionally biased region" description="Polar residues" evidence="1">
    <location>
        <begin position="358"/>
        <end position="377"/>
    </location>
</feature>
<evidence type="ECO:0000313" key="3">
    <source>
        <dbReference type="Proteomes" id="UP000007322"/>
    </source>
</evidence>